<organism evidence="1 2">
    <name type="scientific">Azospirillum brasilense</name>
    <dbReference type="NCBI Taxonomy" id="192"/>
    <lineage>
        <taxon>Bacteria</taxon>
        <taxon>Pseudomonadati</taxon>
        <taxon>Pseudomonadota</taxon>
        <taxon>Alphaproteobacteria</taxon>
        <taxon>Rhodospirillales</taxon>
        <taxon>Azospirillaceae</taxon>
        <taxon>Azospirillum</taxon>
    </lineage>
</organism>
<evidence type="ECO:0008006" key="3">
    <source>
        <dbReference type="Google" id="ProtNLM"/>
    </source>
</evidence>
<reference evidence="1 2" key="1">
    <citation type="submission" date="2018-09" db="EMBL/GenBank/DDBJ databases">
        <title>Whole genome based analysis of evolution and adaptive divergence in Indian and Brazilian strains of Azospirillum brasilense.</title>
        <authorList>
            <person name="Singh C."/>
            <person name="Tripathi A.K."/>
        </authorList>
    </citation>
    <scope>NUCLEOTIDE SEQUENCE [LARGE SCALE GENOMIC DNA]</scope>
    <source>
        <strain evidence="1 2">MTCC4036</strain>
        <plasmid evidence="1 2">p1</plasmid>
    </source>
</reference>
<dbReference type="EMBL" id="CP032331">
    <property type="protein sequence ID" value="QCO03407.1"/>
    <property type="molecule type" value="Genomic_DNA"/>
</dbReference>
<dbReference type="AlphaFoldDB" id="A0A4D8PZD0"/>
<keyword evidence="1" id="KW-0614">Plasmid</keyword>
<protein>
    <recommendedName>
        <fullName evidence="3">GNAT family N-acetyltransferase</fullName>
    </recommendedName>
</protein>
<evidence type="ECO:0000313" key="1">
    <source>
        <dbReference type="EMBL" id="QCO03407.1"/>
    </source>
</evidence>
<dbReference type="Proteomes" id="UP000298596">
    <property type="component" value="Plasmid p1"/>
</dbReference>
<accession>A0A4D8PZD0</accession>
<sequence>MSLGTPAVSAVARPHHPLASPRLPDQLTLQHGPCDMLSAFFLVADRLARERGVRLSISTDFDELLAVNRANRSSWESLLPAVDSRYHRLGPDEAFWLRGVDAAGRVVLTRACRRVDLGNRNLHDELTSLRLFYDPRIGGGAPDDLLFCDCPSAHQLYGLISFQAGGWHHPDYRSKGLSAISSRIVKALALTMWDVWEWVSLVDDPLVPHLLPAYGVTTAEPGIEWRRYGETVRMHMLRMTVAELLPNLTLFLQRHGGNQPRGAA</sequence>
<name>A0A4D8PZD0_AZOBR</name>
<gene>
    <name evidence="1" type="ORF">D3867_15135</name>
</gene>
<evidence type="ECO:0000313" key="2">
    <source>
        <dbReference type="Proteomes" id="UP000298596"/>
    </source>
</evidence>
<geneLocation type="plasmid" evidence="1">
    <name>p1</name>
</geneLocation>
<proteinExistence type="predicted"/>